<evidence type="ECO:0000313" key="2">
    <source>
        <dbReference type="Proteomes" id="UP000290565"/>
    </source>
</evidence>
<evidence type="ECO:0000313" key="1">
    <source>
        <dbReference type="EMBL" id="RXH23639.1"/>
    </source>
</evidence>
<dbReference type="AlphaFoldDB" id="A0A4Q0RWG2"/>
<sequence>MLKREPKATCGLQAKLEIRVERQVEHDSRPARRKAFQPKAMLPASERYDGMPAIRCATKVAARQIGEIELVAFGHHAVGRPHRQHG</sequence>
<reference evidence="1 2" key="1">
    <citation type="submission" date="2015-04" db="EMBL/GenBank/DDBJ databases">
        <title>Comparative genomics of rhizobia nodulating Arachis hypogaea in China.</title>
        <authorList>
            <person name="Li Y."/>
        </authorList>
    </citation>
    <scope>NUCLEOTIDE SEQUENCE [LARGE SCALE GENOMIC DNA]</scope>
    <source>
        <strain evidence="1 2">CCBAU 51787</strain>
    </source>
</reference>
<accession>A0A4Q0RWG2</accession>
<comment type="caution">
    <text evidence="1">The sequence shown here is derived from an EMBL/GenBank/DDBJ whole genome shotgun (WGS) entry which is preliminary data.</text>
</comment>
<organism evidence="1 2">
    <name type="scientific">Bradyrhizobium zhanjiangense</name>
    <dbReference type="NCBI Taxonomy" id="1325107"/>
    <lineage>
        <taxon>Bacteria</taxon>
        <taxon>Pseudomonadati</taxon>
        <taxon>Pseudomonadota</taxon>
        <taxon>Alphaproteobacteria</taxon>
        <taxon>Hyphomicrobiales</taxon>
        <taxon>Nitrobacteraceae</taxon>
        <taxon>Bradyrhizobium</taxon>
    </lineage>
</organism>
<protein>
    <submittedName>
        <fullName evidence="1">Uncharacterized protein</fullName>
    </submittedName>
</protein>
<dbReference type="Proteomes" id="UP000290565">
    <property type="component" value="Unassembled WGS sequence"/>
</dbReference>
<gene>
    <name evidence="1" type="ORF">XH94_36650</name>
</gene>
<proteinExistence type="predicted"/>
<name>A0A4Q0RWG2_9BRAD</name>
<dbReference type="EMBL" id="LBJM01000200">
    <property type="protein sequence ID" value="RXH23639.1"/>
    <property type="molecule type" value="Genomic_DNA"/>
</dbReference>